<feature type="repeat" description="TPR" evidence="3">
    <location>
        <begin position="325"/>
        <end position="358"/>
    </location>
</feature>
<evidence type="ECO:0000256" key="1">
    <source>
        <dbReference type="ARBA" id="ARBA00022737"/>
    </source>
</evidence>
<dbReference type="Pfam" id="PF13181">
    <property type="entry name" value="TPR_8"/>
    <property type="match status" value="1"/>
</dbReference>
<dbReference type="SUPFAM" id="SSF48452">
    <property type="entry name" value="TPR-like"/>
    <property type="match status" value="1"/>
</dbReference>
<keyword evidence="5" id="KW-1185">Reference proteome</keyword>
<evidence type="ECO:0000313" key="5">
    <source>
        <dbReference type="Proteomes" id="UP000664698"/>
    </source>
</evidence>
<name>A0ABS3BSH8_9BACT</name>
<dbReference type="InterPro" id="IPR019734">
    <property type="entry name" value="TPR_rpt"/>
</dbReference>
<feature type="repeat" description="TPR" evidence="3">
    <location>
        <begin position="291"/>
        <end position="324"/>
    </location>
</feature>
<protein>
    <submittedName>
        <fullName evidence="4">Tetratricopeptide repeat protein</fullName>
    </submittedName>
</protein>
<accession>A0ABS3BSH8</accession>
<organism evidence="4 5">
    <name type="scientific">Algoriphagus aestuariicola</name>
    <dbReference type="NCBI Taxonomy" id="1852016"/>
    <lineage>
        <taxon>Bacteria</taxon>
        <taxon>Pseudomonadati</taxon>
        <taxon>Bacteroidota</taxon>
        <taxon>Cytophagia</taxon>
        <taxon>Cytophagales</taxon>
        <taxon>Cyclobacteriaceae</taxon>
        <taxon>Algoriphagus</taxon>
    </lineage>
</organism>
<dbReference type="RefSeq" id="WP_206570238.1">
    <property type="nucleotide sequence ID" value="NZ_JAFKCW010000003.1"/>
</dbReference>
<dbReference type="Proteomes" id="UP000664698">
    <property type="component" value="Unassembled WGS sequence"/>
</dbReference>
<dbReference type="InterPro" id="IPR050498">
    <property type="entry name" value="Ycf3"/>
</dbReference>
<keyword evidence="1" id="KW-0677">Repeat</keyword>
<dbReference type="EMBL" id="JAFKCW010000003">
    <property type="protein sequence ID" value="MBN7802239.1"/>
    <property type="molecule type" value="Genomic_DNA"/>
</dbReference>
<evidence type="ECO:0000313" key="4">
    <source>
        <dbReference type="EMBL" id="MBN7802239.1"/>
    </source>
</evidence>
<proteinExistence type="predicted"/>
<dbReference type="Pfam" id="PF13414">
    <property type="entry name" value="TPR_11"/>
    <property type="match status" value="1"/>
</dbReference>
<feature type="repeat" description="TPR" evidence="3">
    <location>
        <begin position="257"/>
        <end position="290"/>
    </location>
</feature>
<dbReference type="PANTHER" id="PTHR44858">
    <property type="entry name" value="TETRATRICOPEPTIDE REPEAT PROTEIN 6"/>
    <property type="match status" value="1"/>
</dbReference>
<gene>
    <name evidence="4" type="ORF">J0A67_15300</name>
</gene>
<feature type="repeat" description="TPR" evidence="3">
    <location>
        <begin position="63"/>
        <end position="96"/>
    </location>
</feature>
<sequence>MTPLSTLKTLYLFLILFSCGFHAFSQKANLSPLQLAQEAFEQQRWEKALSMLDLWIQDNPADREAYWMRGQAHQYVNKLEEALGDFSSLLTLDPQFAEAYFERGRVRYLLGHYESAIEDFENFLKMPPGETNRVLYKVAPGSNGVSEVTTLQTASAEQAYYHLGLCSIELGEYDFAILYLDEALSLNPEEADFYTEKGRALARLGDNVPAMEAFELALELNPNHLPAKEGLALVKTGGDEVLLSQLDQVVAEGSGNSQTYKQRGFYRMSHGQDDGAIEDFGLAISLDPEDSESYFYRGKTYSRQKKWKDAEADYSAAISLDPENPEYLLSRGQSRYVSGQLEEALADFTQTIALDPDFASGYYHRGITYQRMNRKSEACSELQKAIDLGMEAAVGVWEKVCKQD</sequence>
<reference evidence="4 5" key="1">
    <citation type="submission" date="2021-03" db="EMBL/GenBank/DDBJ databases">
        <title>novel species isolated from a fishpond in China.</title>
        <authorList>
            <person name="Lu H."/>
            <person name="Cai Z."/>
        </authorList>
    </citation>
    <scope>NUCLEOTIDE SEQUENCE [LARGE SCALE GENOMIC DNA]</scope>
    <source>
        <strain evidence="4 5">JCM 31546</strain>
    </source>
</reference>
<dbReference type="PROSITE" id="PS50293">
    <property type="entry name" value="TPR_REGION"/>
    <property type="match status" value="2"/>
</dbReference>
<evidence type="ECO:0000256" key="3">
    <source>
        <dbReference type="PROSITE-ProRule" id="PRU00339"/>
    </source>
</evidence>
<dbReference type="InterPro" id="IPR011990">
    <property type="entry name" value="TPR-like_helical_dom_sf"/>
</dbReference>
<dbReference type="Pfam" id="PF13371">
    <property type="entry name" value="TPR_9"/>
    <property type="match status" value="1"/>
</dbReference>
<dbReference type="PANTHER" id="PTHR44858:SF1">
    <property type="entry name" value="UDP-N-ACETYLGLUCOSAMINE--PEPTIDE N-ACETYLGLUCOSAMINYLTRANSFERASE SPINDLY-RELATED"/>
    <property type="match status" value="1"/>
</dbReference>
<evidence type="ECO:0000256" key="2">
    <source>
        <dbReference type="ARBA" id="ARBA00022803"/>
    </source>
</evidence>
<dbReference type="PROSITE" id="PS50005">
    <property type="entry name" value="TPR"/>
    <property type="match status" value="7"/>
</dbReference>
<feature type="repeat" description="TPR" evidence="3">
    <location>
        <begin position="157"/>
        <end position="190"/>
    </location>
</feature>
<dbReference type="Pfam" id="PF00515">
    <property type="entry name" value="TPR_1"/>
    <property type="match status" value="2"/>
</dbReference>
<dbReference type="Gene3D" id="1.25.40.10">
    <property type="entry name" value="Tetratricopeptide repeat domain"/>
    <property type="match status" value="4"/>
</dbReference>
<dbReference type="SMART" id="SM00028">
    <property type="entry name" value="TPR"/>
    <property type="match status" value="8"/>
</dbReference>
<keyword evidence="2 3" id="KW-0802">TPR repeat</keyword>
<feature type="repeat" description="TPR" evidence="3">
    <location>
        <begin position="191"/>
        <end position="224"/>
    </location>
</feature>
<comment type="caution">
    <text evidence="4">The sequence shown here is derived from an EMBL/GenBank/DDBJ whole genome shotgun (WGS) entry which is preliminary data.</text>
</comment>
<feature type="repeat" description="TPR" evidence="3">
    <location>
        <begin position="97"/>
        <end position="130"/>
    </location>
</feature>